<evidence type="ECO:0000313" key="7">
    <source>
        <dbReference type="Proteomes" id="UP000092321"/>
    </source>
</evidence>
<dbReference type="Pfam" id="PF00248">
    <property type="entry name" value="Aldo_ket_red"/>
    <property type="match status" value="1"/>
</dbReference>
<dbReference type="AlphaFoldDB" id="A0A1B7TGI2"/>
<evidence type="ECO:0000313" key="6">
    <source>
        <dbReference type="EMBL" id="OBA27853.1"/>
    </source>
</evidence>
<dbReference type="InterPro" id="IPR023210">
    <property type="entry name" value="NADP_OxRdtase_dom"/>
</dbReference>
<keyword evidence="7" id="KW-1185">Reference proteome</keyword>
<dbReference type="PRINTS" id="PR00069">
    <property type="entry name" value="ALDKETRDTASE"/>
</dbReference>
<evidence type="ECO:0000256" key="3">
    <source>
        <dbReference type="PIRSR" id="PIRSR000097-2"/>
    </source>
</evidence>
<organism evidence="6 7">
    <name type="scientific">Hanseniaspora valbyensis NRRL Y-1626</name>
    <dbReference type="NCBI Taxonomy" id="766949"/>
    <lineage>
        <taxon>Eukaryota</taxon>
        <taxon>Fungi</taxon>
        <taxon>Dikarya</taxon>
        <taxon>Ascomycota</taxon>
        <taxon>Saccharomycotina</taxon>
        <taxon>Saccharomycetes</taxon>
        <taxon>Saccharomycodales</taxon>
        <taxon>Saccharomycodaceae</taxon>
        <taxon>Hanseniaspora</taxon>
    </lineage>
</organism>
<evidence type="ECO:0000259" key="5">
    <source>
        <dbReference type="Pfam" id="PF00248"/>
    </source>
</evidence>
<evidence type="ECO:0000256" key="1">
    <source>
        <dbReference type="ARBA" id="ARBA00023002"/>
    </source>
</evidence>
<feature type="site" description="Lowers pKa of active site Tyr" evidence="4">
    <location>
        <position position="95"/>
    </location>
</feature>
<protein>
    <submittedName>
        <fullName evidence="6">Aldo/keto reductase</fullName>
    </submittedName>
</protein>
<dbReference type="InterPro" id="IPR036812">
    <property type="entry name" value="NAD(P)_OxRdtase_dom_sf"/>
</dbReference>
<dbReference type="InterPro" id="IPR018170">
    <property type="entry name" value="Aldo/ket_reductase_CS"/>
</dbReference>
<sequence length="338" mass="38052">MSLTPKLLKDAQIKLNNTHNPVFMPQFGFGTAANADELEINKEAIKVAVRDAGIRCIDTARFYGGGKIEYAVGEAIEELIKEKVVTREELFITTKIWPNQWNKAQESLDKSLKALKLDYVDLLLQHWPICFLEIVNPATGELYGTPHDEKTGKPLYDETGDYITTYKQMDAIYNSPNNTKVRAIGVSNYAVSQLERVLADDTIKTKPSILQVELNPQLNQEELVKFCTKNGIVVIGYSPLGSTGAPILKLPEVNEIAKAHDITAYDVIVSWFIKKNLAVIPRSLNLQRVAKMKYYYDLTDDEVAKIDQIGIDKPYRHIDEDFTAILPGFTGRVKTENK</sequence>
<gene>
    <name evidence="6" type="ORF">HANVADRAFT_51966</name>
</gene>
<dbReference type="OrthoDB" id="416253at2759"/>
<dbReference type="Proteomes" id="UP000092321">
    <property type="component" value="Unassembled WGS sequence"/>
</dbReference>
<dbReference type="PIRSF" id="PIRSF000097">
    <property type="entry name" value="AKR"/>
    <property type="match status" value="1"/>
</dbReference>
<dbReference type="EMBL" id="LXPE01000006">
    <property type="protein sequence ID" value="OBA27853.1"/>
    <property type="molecule type" value="Genomic_DNA"/>
</dbReference>
<dbReference type="GO" id="GO:0016616">
    <property type="term" value="F:oxidoreductase activity, acting on the CH-OH group of donors, NAD or NADP as acceptor"/>
    <property type="evidence" value="ECO:0007669"/>
    <property type="project" value="UniProtKB-ARBA"/>
</dbReference>
<comment type="caution">
    <text evidence="6">The sequence shown here is derived from an EMBL/GenBank/DDBJ whole genome shotgun (WGS) entry which is preliminary data.</text>
</comment>
<dbReference type="PANTHER" id="PTHR11732">
    <property type="entry name" value="ALDO/KETO REDUCTASE"/>
    <property type="match status" value="1"/>
</dbReference>
<feature type="binding site" evidence="3">
    <location>
        <position position="126"/>
    </location>
    <ligand>
        <name>substrate</name>
    </ligand>
</feature>
<evidence type="ECO:0000256" key="4">
    <source>
        <dbReference type="PIRSR" id="PIRSR000097-3"/>
    </source>
</evidence>
<reference evidence="7" key="1">
    <citation type="journal article" date="2016" name="Proc. Natl. Acad. Sci. U.S.A.">
        <title>Comparative genomics of biotechnologically important yeasts.</title>
        <authorList>
            <person name="Riley R."/>
            <person name="Haridas S."/>
            <person name="Wolfe K.H."/>
            <person name="Lopes M.R."/>
            <person name="Hittinger C.T."/>
            <person name="Goeker M."/>
            <person name="Salamov A.A."/>
            <person name="Wisecaver J.H."/>
            <person name="Long T.M."/>
            <person name="Calvey C.H."/>
            <person name="Aerts A.L."/>
            <person name="Barry K.W."/>
            <person name="Choi C."/>
            <person name="Clum A."/>
            <person name="Coughlan A.Y."/>
            <person name="Deshpande S."/>
            <person name="Douglass A.P."/>
            <person name="Hanson S.J."/>
            <person name="Klenk H.-P."/>
            <person name="LaButti K.M."/>
            <person name="Lapidus A."/>
            <person name="Lindquist E.A."/>
            <person name="Lipzen A.M."/>
            <person name="Meier-Kolthoff J.P."/>
            <person name="Ohm R.A."/>
            <person name="Otillar R.P."/>
            <person name="Pangilinan J.L."/>
            <person name="Peng Y."/>
            <person name="Rokas A."/>
            <person name="Rosa C.A."/>
            <person name="Scheuner C."/>
            <person name="Sibirny A.A."/>
            <person name="Slot J.C."/>
            <person name="Stielow J.B."/>
            <person name="Sun H."/>
            <person name="Kurtzman C.P."/>
            <person name="Blackwell M."/>
            <person name="Grigoriev I.V."/>
            <person name="Jeffries T.W."/>
        </authorList>
    </citation>
    <scope>NUCLEOTIDE SEQUENCE [LARGE SCALE GENOMIC DNA]</scope>
    <source>
        <strain evidence="7">NRRL Y-1626</strain>
    </source>
</reference>
<feature type="active site" description="Proton donor" evidence="2">
    <location>
        <position position="63"/>
    </location>
</feature>
<dbReference type="InterPro" id="IPR020471">
    <property type="entry name" value="AKR"/>
</dbReference>
<feature type="domain" description="NADP-dependent oxidoreductase" evidence="5">
    <location>
        <begin position="28"/>
        <end position="309"/>
    </location>
</feature>
<accession>A0A1B7TGI2</accession>
<dbReference type="SUPFAM" id="SSF51430">
    <property type="entry name" value="NAD(P)-linked oxidoreductase"/>
    <property type="match status" value="1"/>
</dbReference>
<name>A0A1B7TGI2_9ASCO</name>
<evidence type="ECO:0000256" key="2">
    <source>
        <dbReference type="PIRSR" id="PIRSR000097-1"/>
    </source>
</evidence>
<dbReference type="Gene3D" id="3.20.20.100">
    <property type="entry name" value="NADP-dependent oxidoreductase domain"/>
    <property type="match status" value="1"/>
</dbReference>
<dbReference type="PROSITE" id="PS00062">
    <property type="entry name" value="ALDOKETO_REDUCTASE_2"/>
    <property type="match status" value="1"/>
</dbReference>
<proteinExistence type="predicted"/>
<keyword evidence="1" id="KW-0560">Oxidoreductase</keyword>